<dbReference type="PANTHER" id="PTHR13338">
    <property type="entry name" value="UPF0240 PROTEIN"/>
    <property type="match status" value="1"/>
</dbReference>
<comment type="similarity">
    <text evidence="1">Belongs to the NDUFAF4 family.</text>
</comment>
<evidence type="ECO:0000256" key="2">
    <source>
        <dbReference type="ARBA" id="ARBA00011265"/>
    </source>
</evidence>
<dbReference type="GO" id="GO:0005739">
    <property type="term" value="C:mitochondrion"/>
    <property type="evidence" value="ECO:0007669"/>
    <property type="project" value="TreeGrafter"/>
</dbReference>
<dbReference type="EMBL" id="SCEB01000522">
    <property type="protein sequence ID" value="RXM98915.1"/>
    <property type="molecule type" value="Genomic_DNA"/>
</dbReference>
<dbReference type="OrthoDB" id="2434756at2759"/>
<evidence type="ECO:0000256" key="4">
    <source>
        <dbReference type="SAM" id="MobiDB-lite"/>
    </source>
</evidence>
<proteinExistence type="inferred from homology"/>
<evidence type="ECO:0000256" key="1">
    <source>
        <dbReference type="ARBA" id="ARBA00010698"/>
    </source>
</evidence>
<dbReference type="Proteomes" id="UP000289886">
    <property type="component" value="Unassembled WGS sequence"/>
</dbReference>
<evidence type="ECO:0000313" key="6">
    <source>
        <dbReference type="Proteomes" id="UP000289886"/>
    </source>
</evidence>
<protein>
    <recommendedName>
        <fullName evidence="3">NADH dehydrogenase [ubiquinone] 1 alpha subcomplex assembly factor 4</fullName>
    </recommendedName>
</protein>
<dbReference type="GO" id="GO:0032981">
    <property type="term" value="P:mitochondrial respiratory chain complex I assembly"/>
    <property type="evidence" value="ECO:0007669"/>
    <property type="project" value="InterPro"/>
</dbReference>
<dbReference type="InterPro" id="IPR009622">
    <property type="entry name" value="NDUFAF4"/>
</dbReference>
<evidence type="ECO:0000313" key="5">
    <source>
        <dbReference type="EMBL" id="RXM98915.1"/>
    </source>
</evidence>
<accession>A0A662YRZ2</accession>
<sequence length="180" mass="20581">MGARVSRVFRNFNLENRVHREIGKPKPSAAPRHPSTKDFVDKMSKHPEINETIHQKDEPLAILLRTVYVNSVGPPQQDLKQKDVPALMEEERRLPKSSLQGNPFGFSDVQNVPKGKLSIVEALTVLNNHKRSPKTWTAEKLAQEYCLDLQHTKALLEFFIPFEVKIIPPKSEDKKRIKAT</sequence>
<feature type="region of interest" description="Disordered" evidence="4">
    <location>
        <begin position="21"/>
        <end position="40"/>
    </location>
</feature>
<dbReference type="AlphaFoldDB" id="A0A662YRZ2"/>
<name>A0A662YRZ2_ACIRT</name>
<comment type="caution">
    <text evidence="5">The sequence shown here is derived from an EMBL/GenBank/DDBJ whole genome shotgun (WGS) entry which is preliminary data.</text>
</comment>
<dbReference type="PANTHER" id="PTHR13338:SF4">
    <property type="entry name" value="NADH DEHYDROGENASE [UBIQUINONE] 1 ALPHA SUBCOMPLEX ASSEMBLY FACTOR 4"/>
    <property type="match status" value="1"/>
</dbReference>
<keyword evidence="5" id="KW-0830">Ubiquinone</keyword>
<organism evidence="5 6">
    <name type="scientific">Acipenser ruthenus</name>
    <name type="common">Sterlet sturgeon</name>
    <dbReference type="NCBI Taxonomy" id="7906"/>
    <lineage>
        <taxon>Eukaryota</taxon>
        <taxon>Metazoa</taxon>
        <taxon>Chordata</taxon>
        <taxon>Craniata</taxon>
        <taxon>Vertebrata</taxon>
        <taxon>Euteleostomi</taxon>
        <taxon>Actinopterygii</taxon>
        <taxon>Chondrostei</taxon>
        <taxon>Acipenseriformes</taxon>
        <taxon>Acipenseridae</taxon>
        <taxon>Acipenser</taxon>
    </lineage>
</organism>
<reference evidence="5 6" key="1">
    <citation type="submission" date="2019-01" db="EMBL/GenBank/DDBJ databases">
        <title>Draft Genome and Complete Hox-Cluster Characterization of the Sterlet Sturgeon (Acipenser ruthenus).</title>
        <authorList>
            <person name="Wei Q."/>
        </authorList>
    </citation>
    <scope>NUCLEOTIDE SEQUENCE [LARGE SCALE GENOMIC DNA]</scope>
    <source>
        <strain evidence="5">WHYD16114868_AA</strain>
        <tissue evidence="5">Blood</tissue>
    </source>
</reference>
<comment type="subunit">
    <text evidence="2">Binds calmodulin. Interacts with NDUFAF3.</text>
</comment>
<gene>
    <name evidence="5" type="ORF">EOD39_12448</name>
</gene>
<evidence type="ECO:0000256" key="3">
    <source>
        <dbReference type="ARBA" id="ARBA00021777"/>
    </source>
</evidence>
<keyword evidence="6" id="KW-1185">Reference proteome</keyword>
<dbReference type="Pfam" id="PF06784">
    <property type="entry name" value="UPF0240"/>
    <property type="match status" value="1"/>
</dbReference>